<dbReference type="Pfam" id="PF00534">
    <property type="entry name" value="Glycos_transf_1"/>
    <property type="match status" value="1"/>
</dbReference>
<evidence type="ECO:0000313" key="3">
    <source>
        <dbReference type="EMBL" id="MFB9327104.1"/>
    </source>
</evidence>
<evidence type="ECO:0000313" key="4">
    <source>
        <dbReference type="Proteomes" id="UP001589747"/>
    </source>
</evidence>
<dbReference type="SUPFAM" id="SSF53756">
    <property type="entry name" value="UDP-Glycosyltransferase/glycogen phosphorylase"/>
    <property type="match status" value="1"/>
</dbReference>
<feature type="region of interest" description="Disordered" evidence="1">
    <location>
        <begin position="414"/>
        <end position="445"/>
    </location>
</feature>
<evidence type="ECO:0000259" key="2">
    <source>
        <dbReference type="Pfam" id="PF00534"/>
    </source>
</evidence>
<name>A0ABV5KPE7_9BACL</name>
<evidence type="ECO:0000256" key="1">
    <source>
        <dbReference type="SAM" id="MobiDB-lite"/>
    </source>
</evidence>
<organism evidence="3 4">
    <name type="scientific">Paenibacillus aurantiacus</name>
    <dbReference type="NCBI Taxonomy" id="1936118"/>
    <lineage>
        <taxon>Bacteria</taxon>
        <taxon>Bacillati</taxon>
        <taxon>Bacillota</taxon>
        <taxon>Bacilli</taxon>
        <taxon>Bacillales</taxon>
        <taxon>Paenibacillaceae</taxon>
        <taxon>Paenibacillus</taxon>
    </lineage>
</organism>
<dbReference type="Proteomes" id="UP001589747">
    <property type="component" value="Unassembled WGS sequence"/>
</dbReference>
<dbReference type="EMBL" id="JBHMDO010000023">
    <property type="protein sequence ID" value="MFB9327104.1"/>
    <property type="molecule type" value="Genomic_DNA"/>
</dbReference>
<dbReference type="PANTHER" id="PTHR46656">
    <property type="entry name" value="PUTATIVE-RELATED"/>
    <property type="match status" value="1"/>
</dbReference>
<comment type="caution">
    <text evidence="3">The sequence shown here is derived from an EMBL/GenBank/DDBJ whole genome shotgun (WGS) entry which is preliminary data.</text>
</comment>
<protein>
    <submittedName>
        <fullName evidence="3">Glycosyltransferase</fullName>
    </submittedName>
</protein>
<accession>A0ABV5KPE7</accession>
<gene>
    <name evidence="3" type="ORF">ACFFSY_14335</name>
</gene>
<dbReference type="InterPro" id="IPR001296">
    <property type="entry name" value="Glyco_trans_1"/>
</dbReference>
<dbReference type="PANTHER" id="PTHR46656:SF3">
    <property type="entry name" value="PUTATIVE-RELATED"/>
    <property type="match status" value="1"/>
</dbReference>
<reference evidence="3 4" key="1">
    <citation type="submission" date="2024-09" db="EMBL/GenBank/DDBJ databases">
        <authorList>
            <person name="Sun Q."/>
            <person name="Mori K."/>
        </authorList>
    </citation>
    <scope>NUCLEOTIDE SEQUENCE [LARGE SCALE GENOMIC DNA]</scope>
    <source>
        <strain evidence="3 4">TISTR 2452</strain>
    </source>
</reference>
<sequence length="445" mass="49051">MAANRYRKRRAGMRGLAAGAARSPRYRVYWHGPLHRRGGLGGASKAYAGALRRQGIPVHASSSLLIPRPPASREKRVLVYHYAPHTMNPERARGLGYDKVVLNTVWETTRIPANWRQAINRYDAVLVPTRHNVTAMQSSGVHVPVYLAPHGVNTGDYRPSNPPARLLGSKGKFVFLSVFGFQHRKNPEALLRAYWEEFTDQDNVLLVIKTSGYGASEDGAWIRSQISRYRASLRIPHRPAPLLLLTRHMDSRAMKGLYTAAHAFVLPTRGEGVGMPFMEAMASGIPAIATAWGGQMDFLTPSNSFLVPYRLMRPAASMGKSSAISRSFSGLFAEQDQLWAEVDLGMLKMQMRRAYANPSLCREKGRLARRDMLGLGWNAAGRAMASVLARVVADGRGPRVARLTGGVLLKGKAVPKAARAGGPRAGDPEQNRQPWLGSSIRRHPR</sequence>
<keyword evidence="4" id="KW-1185">Reference proteome</keyword>
<dbReference type="RefSeq" id="WP_377495066.1">
    <property type="nucleotide sequence ID" value="NZ_JBHMDO010000023.1"/>
</dbReference>
<feature type="domain" description="Glycosyl transferase family 1" evidence="2">
    <location>
        <begin position="170"/>
        <end position="302"/>
    </location>
</feature>
<proteinExistence type="predicted"/>
<dbReference type="Gene3D" id="3.40.50.2000">
    <property type="entry name" value="Glycogen Phosphorylase B"/>
    <property type="match status" value="1"/>
</dbReference>